<dbReference type="GO" id="GO:0016746">
    <property type="term" value="F:acyltransferase activity"/>
    <property type="evidence" value="ECO:0007669"/>
    <property type="project" value="UniProtKB-KW"/>
</dbReference>
<protein>
    <submittedName>
        <fullName evidence="3">Acyltransferase</fullName>
    </submittedName>
</protein>
<feature type="domain" description="Phospholipid/glycerol acyltransferase" evidence="2">
    <location>
        <begin position="89"/>
        <end position="231"/>
    </location>
</feature>
<gene>
    <name evidence="3" type="ORF">GCM10010960_18170</name>
</gene>
<evidence type="ECO:0000256" key="1">
    <source>
        <dbReference type="SAM" id="Phobius"/>
    </source>
</evidence>
<accession>A0A917CSI3</accession>
<name>A0A917CSI3_9GAMM</name>
<dbReference type="AlphaFoldDB" id="A0A917CSI3"/>
<comment type="caution">
    <text evidence="3">The sequence shown here is derived from an EMBL/GenBank/DDBJ whole genome shotgun (WGS) entry which is preliminary data.</text>
</comment>
<sequence>MFARIPLPLRLPLIVVLIGANTLVRVSLLLLLSVLKWGLPVPALQSRLDRWIVALAEAWIGFNSWMIGHFSTLRIHRQGEPALDPQGHYLVLSNHQSWTDIPILQAAFNRRIPFMRFFLKRELIWVPLLGLAWWALDFPFMARHTKSQLAKRPELAGRDIAATRKACEKFLGKPVSIMIFPEGTRFTAGKHAQQRSPFAGLLKPKSGGMAYALDAMGRGLHAIIDVTLHYPNGKPSIYDLFADRIKDVHVHVRVLEIPEAIRAGDYQNDRAFRAEFQGWLNGLWQDKQARLQALPA</sequence>
<dbReference type="RefSeq" id="WP_188450082.1">
    <property type="nucleotide sequence ID" value="NZ_BMFO01000004.1"/>
</dbReference>
<dbReference type="PANTHER" id="PTHR10983">
    <property type="entry name" value="1-ACYLGLYCEROL-3-PHOSPHATE ACYLTRANSFERASE-RELATED"/>
    <property type="match status" value="1"/>
</dbReference>
<dbReference type="PANTHER" id="PTHR10983:SF16">
    <property type="entry name" value="LYSOCARDIOLIPIN ACYLTRANSFERASE 1"/>
    <property type="match status" value="1"/>
</dbReference>
<keyword evidence="1" id="KW-0812">Transmembrane</keyword>
<feature type="transmembrane region" description="Helical" evidence="1">
    <location>
        <begin position="51"/>
        <end position="68"/>
    </location>
</feature>
<proteinExistence type="predicted"/>
<feature type="transmembrane region" description="Helical" evidence="1">
    <location>
        <begin position="12"/>
        <end position="39"/>
    </location>
</feature>
<dbReference type="EMBL" id="BMFO01000004">
    <property type="protein sequence ID" value="GGF96872.1"/>
    <property type="molecule type" value="Genomic_DNA"/>
</dbReference>
<reference evidence="3" key="1">
    <citation type="journal article" date="2014" name="Int. J. Syst. Evol. Microbiol.">
        <title>Complete genome sequence of Corynebacterium casei LMG S-19264T (=DSM 44701T), isolated from a smear-ripened cheese.</title>
        <authorList>
            <consortium name="US DOE Joint Genome Institute (JGI-PGF)"/>
            <person name="Walter F."/>
            <person name="Albersmeier A."/>
            <person name="Kalinowski J."/>
            <person name="Ruckert C."/>
        </authorList>
    </citation>
    <scope>NUCLEOTIDE SEQUENCE</scope>
    <source>
        <strain evidence="3">CGMCC 1.12726</strain>
    </source>
</reference>
<keyword evidence="3" id="KW-0012">Acyltransferase</keyword>
<dbReference type="SUPFAM" id="SSF69593">
    <property type="entry name" value="Glycerol-3-phosphate (1)-acyltransferase"/>
    <property type="match status" value="1"/>
</dbReference>
<evidence type="ECO:0000259" key="2">
    <source>
        <dbReference type="SMART" id="SM00563"/>
    </source>
</evidence>
<evidence type="ECO:0000313" key="3">
    <source>
        <dbReference type="EMBL" id="GGF96872.1"/>
    </source>
</evidence>
<dbReference type="CDD" id="cd07990">
    <property type="entry name" value="LPLAT_LCLAT1-like"/>
    <property type="match status" value="1"/>
</dbReference>
<feature type="transmembrane region" description="Helical" evidence="1">
    <location>
        <begin position="123"/>
        <end position="142"/>
    </location>
</feature>
<organism evidence="3 4">
    <name type="scientific">Arenimonas maotaiensis</name>
    <dbReference type="NCBI Taxonomy" id="1446479"/>
    <lineage>
        <taxon>Bacteria</taxon>
        <taxon>Pseudomonadati</taxon>
        <taxon>Pseudomonadota</taxon>
        <taxon>Gammaproteobacteria</taxon>
        <taxon>Lysobacterales</taxon>
        <taxon>Lysobacteraceae</taxon>
        <taxon>Arenimonas</taxon>
    </lineage>
</organism>
<reference evidence="3" key="2">
    <citation type="submission" date="2020-09" db="EMBL/GenBank/DDBJ databases">
        <authorList>
            <person name="Sun Q."/>
            <person name="Zhou Y."/>
        </authorList>
    </citation>
    <scope>NUCLEOTIDE SEQUENCE</scope>
    <source>
        <strain evidence="3">CGMCC 1.12726</strain>
    </source>
</reference>
<dbReference type="InterPro" id="IPR002123">
    <property type="entry name" value="Plipid/glycerol_acylTrfase"/>
</dbReference>
<dbReference type="NCBIfam" id="NF010621">
    <property type="entry name" value="PRK14014.1"/>
    <property type="match status" value="1"/>
</dbReference>
<dbReference type="Proteomes" id="UP000632858">
    <property type="component" value="Unassembled WGS sequence"/>
</dbReference>
<keyword evidence="1" id="KW-1133">Transmembrane helix</keyword>
<dbReference type="Pfam" id="PF01553">
    <property type="entry name" value="Acyltransferase"/>
    <property type="match status" value="1"/>
</dbReference>
<dbReference type="SMART" id="SM00563">
    <property type="entry name" value="PlsC"/>
    <property type="match status" value="1"/>
</dbReference>
<evidence type="ECO:0000313" key="4">
    <source>
        <dbReference type="Proteomes" id="UP000632858"/>
    </source>
</evidence>
<keyword evidence="3" id="KW-0808">Transferase</keyword>
<keyword evidence="1" id="KW-0472">Membrane</keyword>
<keyword evidence="4" id="KW-1185">Reference proteome</keyword>